<dbReference type="PROSITE" id="PS50005">
    <property type="entry name" value="TPR"/>
    <property type="match status" value="1"/>
</dbReference>
<dbReference type="SMART" id="SM00028">
    <property type="entry name" value="TPR"/>
    <property type="match status" value="4"/>
</dbReference>
<dbReference type="PANTHER" id="PTHR44227">
    <property type="match status" value="1"/>
</dbReference>
<dbReference type="Pfam" id="PF13432">
    <property type="entry name" value="TPR_16"/>
    <property type="match status" value="2"/>
</dbReference>
<dbReference type="InterPro" id="IPR019734">
    <property type="entry name" value="TPR_rpt"/>
</dbReference>
<comment type="caution">
    <text evidence="6">The sequence shown here is derived from an EMBL/GenBank/DDBJ whole genome shotgun (WGS) entry which is preliminary data.</text>
</comment>
<keyword evidence="5" id="KW-0472">Membrane</keyword>
<evidence type="ECO:0000256" key="2">
    <source>
        <dbReference type="ARBA" id="ARBA00022803"/>
    </source>
</evidence>
<accession>A0A956NCP1</accession>
<feature type="region of interest" description="Disordered" evidence="4">
    <location>
        <begin position="43"/>
        <end position="143"/>
    </location>
</feature>
<sequence length="429" mass="45609">MNQIHQQRESGPGFGRVYVTTVVSLGALVGVGLAFYAWNGSGSETSTADRDHAANSVPDTPTFQVPVGPVQADPSGTASGDAMSASSVIETDTASRPLDAGRTADLDAGAPSSSASSDSVRPAFDSEDTGNDMADASDGDQEDVLDLTDIERPVAYADAEALFQRGQYAEARRYFSAYVEDHGDNAWGFYMLGLSNLKAGFPEAAEGAFLAALDIDPEHQKSLVNLARARMELADYSEALLPVERARELAPENRDAARVYARALHNLGRSTDAADVYMELLTRQPEDVWSMNNLGLIRIEKEEFTLAVPPLARAVELDSTVAVFQNNLGIALERIGDFEGASTAYAQAVGIDGGYERAQTNLDRVTALRPSQSREPLDLATYAAEFVEELSQIGGGPELGDALGVSEEPSSGHAVVEGDLTAMPEAPSR</sequence>
<dbReference type="InterPro" id="IPR011990">
    <property type="entry name" value="TPR-like_helical_dom_sf"/>
</dbReference>
<evidence type="ECO:0000256" key="5">
    <source>
        <dbReference type="SAM" id="Phobius"/>
    </source>
</evidence>
<feature type="compositionally biased region" description="Acidic residues" evidence="4">
    <location>
        <begin position="125"/>
        <end position="143"/>
    </location>
</feature>
<keyword evidence="5" id="KW-0812">Transmembrane</keyword>
<protein>
    <submittedName>
        <fullName evidence="6">Tetratricopeptide repeat protein</fullName>
    </submittedName>
</protein>
<feature type="transmembrane region" description="Helical" evidence="5">
    <location>
        <begin position="17"/>
        <end position="38"/>
    </location>
</feature>
<keyword evidence="1" id="KW-0677">Repeat</keyword>
<feature type="compositionally biased region" description="Low complexity" evidence="4">
    <location>
        <begin position="106"/>
        <end position="119"/>
    </location>
</feature>
<evidence type="ECO:0000256" key="4">
    <source>
        <dbReference type="SAM" id="MobiDB-lite"/>
    </source>
</evidence>
<evidence type="ECO:0000313" key="7">
    <source>
        <dbReference type="Proteomes" id="UP000739538"/>
    </source>
</evidence>
<evidence type="ECO:0000313" key="6">
    <source>
        <dbReference type="EMBL" id="MCA9755896.1"/>
    </source>
</evidence>
<keyword evidence="5" id="KW-1133">Transmembrane helix</keyword>
<proteinExistence type="predicted"/>
<evidence type="ECO:0000256" key="1">
    <source>
        <dbReference type="ARBA" id="ARBA00022737"/>
    </source>
</evidence>
<name>A0A956NCP1_UNCEI</name>
<reference evidence="6" key="1">
    <citation type="submission" date="2020-04" db="EMBL/GenBank/DDBJ databases">
        <authorList>
            <person name="Zhang T."/>
        </authorList>
    </citation>
    <scope>NUCLEOTIDE SEQUENCE</scope>
    <source>
        <strain evidence="6">HKST-UBA02</strain>
    </source>
</reference>
<dbReference type="PANTHER" id="PTHR44227:SF3">
    <property type="entry name" value="PROTEIN O-MANNOSYL-TRANSFERASE TMTC4"/>
    <property type="match status" value="1"/>
</dbReference>
<gene>
    <name evidence="6" type="ORF">KDA27_08855</name>
</gene>
<feature type="compositionally biased region" description="Polar residues" evidence="4">
    <location>
        <begin position="74"/>
        <end position="94"/>
    </location>
</feature>
<dbReference type="InterPro" id="IPR052346">
    <property type="entry name" value="O-mannosyl-transferase_TMTC"/>
</dbReference>
<dbReference type="AlphaFoldDB" id="A0A956NCP1"/>
<reference evidence="6" key="2">
    <citation type="journal article" date="2021" name="Microbiome">
        <title>Successional dynamics and alternative stable states in a saline activated sludge microbial community over 9 years.</title>
        <authorList>
            <person name="Wang Y."/>
            <person name="Ye J."/>
            <person name="Ju F."/>
            <person name="Liu L."/>
            <person name="Boyd J.A."/>
            <person name="Deng Y."/>
            <person name="Parks D.H."/>
            <person name="Jiang X."/>
            <person name="Yin X."/>
            <person name="Woodcroft B.J."/>
            <person name="Tyson G.W."/>
            <person name="Hugenholtz P."/>
            <person name="Polz M.F."/>
            <person name="Zhang T."/>
        </authorList>
    </citation>
    <scope>NUCLEOTIDE SEQUENCE</scope>
    <source>
        <strain evidence="6">HKST-UBA02</strain>
    </source>
</reference>
<dbReference type="EMBL" id="JAGQHS010000035">
    <property type="protein sequence ID" value="MCA9755896.1"/>
    <property type="molecule type" value="Genomic_DNA"/>
</dbReference>
<dbReference type="SUPFAM" id="SSF48452">
    <property type="entry name" value="TPR-like"/>
    <property type="match status" value="1"/>
</dbReference>
<dbReference type="Proteomes" id="UP000739538">
    <property type="component" value="Unassembled WGS sequence"/>
</dbReference>
<dbReference type="Gene3D" id="1.25.40.10">
    <property type="entry name" value="Tetratricopeptide repeat domain"/>
    <property type="match status" value="1"/>
</dbReference>
<evidence type="ECO:0000256" key="3">
    <source>
        <dbReference type="PROSITE-ProRule" id="PRU00339"/>
    </source>
</evidence>
<organism evidence="6 7">
    <name type="scientific">Eiseniibacteriota bacterium</name>
    <dbReference type="NCBI Taxonomy" id="2212470"/>
    <lineage>
        <taxon>Bacteria</taxon>
        <taxon>Candidatus Eiseniibacteriota</taxon>
    </lineage>
</organism>
<feature type="region of interest" description="Disordered" evidence="4">
    <location>
        <begin position="395"/>
        <end position="429"/>
    </location>
</feature>
<feature type="repeat" description="TPR" evidence="3">
    <location>
        <begin position="220"/>
        <end position="253"/>
    </location>
</feature>
<keyword evidence="2 3" id="KW-0802">TPR repeat</keyword>